<dbReference type="PANTHER" id="PTHR28004">
    <property type="entry name" value="ZGC:162816-RELATED"/>
    <property type="match status" value="1"/>
</dbReference>
<evidence type="ECO:0000256" key="2">
    <source>
        <dbReference type="ARBA" id="ARBA00023239"/>
    </source>
</evidence>
<dbReference type="AlphaFoldDB" id="A0A1M7ACQ4"/>
<dbReference type="SUPFAM" id="SSF51419">
    <property type="entry name" value="PLP-binding barrel"/>
    <property type="match status" value="1"/>
</dbReference>
<dbReference type="Proteomes" id="UP000184206">
    <property type="component" value="Unassembled WGS sequence"/>
</dbReference>
<dbReference type="GO" id="GO:0036088">
    <property type="term" value="P:D-serine catabolic process"/>
    <property type="evidence" value="ECO:0007669"/>
    <property type="project" value="TreeGrafter"/>
</dbReference>
<organism evidence="4 5">
    <name type="scientific">Lacicoccus alkaliphilus DSM 16010</name>
    <dbReference type="NCBI Taxonomy" id="1123231"/>
    <lineage>
        <taxon>Bacteria</taxon>
        <taxon>Bacillati</taxon>
        <taxon>Bacillota</taxon>
        <taxon>Bacilli</taxon>
        <taxon>Bacillales</taxon>
        <taxon>Salinicoccaceae</taxon>
        <taxon>Lacicoccus</taxon>
    </lineage>
</organism>
<keyword evidence="5" id="KW-1185">Reference proteome</keyword>
<dbReference type="OrthoDB" id="9788869at2"/>
<accession>A0A1M7ACQ4</accession>
<dbReference type="InterPro" id="IPR051466">
    <property type="entry name" value="D-amino_acid_metab_enzyme"/>
</dbReference>
<dbReference type="Pfam" id="PF01168">
    <property type="entry name" value="Ala_racemase_N"/>
    <property type="match status" value="1"/>
</dbReference>
<dbReference type="Gene3D" id="2.40.37.20">
    <property type="entry name" value="D-serine dehydratase-like domain"/>
    <property type="match status" value="1"/>
</dbReference>
<dbReference type="InterPro" id="IPR042208">
    <property type="entry name" value="D-ser_dehydrat-like_sf"/>
</dbReference>
<dbReference type="STRING" id="1123231.SAMN02745189_00112"/>
<proteinExistence type="inferred from homology"/>
<dbReference type="PANTHER" id="PTHR28004:SF2">
    <property type="entry name" value="D-SERINE DEHYDRATASE"/>
    <property type="match status" value="1"/>
</dbReference>
<evidence type="ECO:0000256" key="1">
    <source>
        <dbReference type="ARBA" id="ARBA00005323"/>
    </source>
</evidence>
<dbReference type="SMART" id="SM01119">
    <property type="entry name" value="D-ser_dehydrat"/>
    <property type="match status" value="1"/>
</dbReference>
<dbReference type="InterPro" id="IPR026956">
    <property type="entry name" value="D-ser_dehydrat-like_dom"/>
</dbReference>
<keyword evidence="2" id="KW-0456">Lyase</keyword>
<protein>
    <submittedName>
        <fullName evidence="4">D-serine deaminase, pyridoxal phosphate-dependent</fullName>
    </submittedName>
</protein>
<evidence type="ECO:0000313" key="4">
    <source>
        <dbReference type="EMBL" id="SHL40484.1"/>
    </source>
</evidence>
<evidence type="ECO:0000259" key="3">
    <source>
        <dbReference type="SMART" id="SM01119"/>
    </source>
</evidence>
<evidence type="ECO:0000313" key="5">
    <source>
        <dbReference type="Proteomes" id="UP000184206"/>
    </source>
</evidence>
<feature type="domain" description="D-serine dehydratase-like" evidence="3">
    <location>
        <begin position="254"/>
        <end position="351"/>
    </location>
</feature>
<sequence>MKTMQVETPALLIDHKILKRNLTSMQGYADRSGVNLRPHTKTHKMPRLAKMQLEAGAAGVTVAKVGEAEIMAEAGIDDIFIANQIIGRSKVERIRRLTGAVNISFGVDSVYSVKEIDGVFEGADKKAEVLIEVEVGEKRSGIIMRNDFITLLDEIKNSRNVRFKGVFSHDGHTYKASTIDRLKELYHDSSARTLKFAGIARDHGMACEVVSIGSTPPFVLGFDIPEGITEIRPGTYILMDGSQANVLGHHDTCAATILTTVISKPTDERVITDVGAKGLTKEHRTEGLTATEGLGKIVGFDGVHIDSVFDEHAIIYDEGFRSRVEIGDKVEILMNHICPVSNLYEKAYIVEDGEVIEEAPVSARGKLQ</sequence>
<dbReference type="Pfam" id="PF14031">
    <property type="entry name" value="D-ser_dehydrat"/>
    <property type="match status" value="1"/>
</dbReference>
<dbReference type="InterPro" id="IPR029066">
    <property type="entry name" value="PLP-binding_barrel"/>
</dbReference>
<dbReference type="RefSeq" id="WP_072707284.1">
    <property type="nucleotide sequence ID" value="NZ_FRCF01000002.1"/>
</dbReference>
<dbReference type="Gene3D" id="3.20.20.10">
    <property type="entry name" value="Alanine racemase"/>
    <property type="match status" value="1"/>
</dbReference>
<name>A0A1M7ACQ4_9BACL</name>
<comment type="similarity">
    <text evidence="1">Belongs to the DSD1 family.</text>
</comment>
<gene>
    <name evidence="4" type="ORF">SAMN02745189_00112</name>
</gene>
<reference evidence="4 5" key="1">
    <citation type="submission" date="2016-11" db="EMBL/GenBank/DDBJ databases">
        <authorList>
            <person name="Jaros S."/>
            <person name="Januszkiewicz K."/>
            <person name="Wedrychowicz H."/>
        </authorList>
    </citation>
    <scope>NUCLEOTIDE SEQUENCE [LARGE SCALE GENOMIC DNA]</scope>
    <source>
        <strain evidence="4 5">DSM 16010</strain>
    </source>
</reference>
<dbReference type="GO" id="GO:0008721">
    <property type="term" value="F:D-serine ammonia-lyase activity"/>
    <property type="evidence" value="ECO:0007669"/>
    <property type="project" value="TreeGrafter"/>
</dbReference>
<dbReference type="InterPro" id="IPR001608">
    <property type="entry name" value="Ala_racemase_N"/>
</dbReference>
<dbReference type="EMBL" id="FRCF01000002">
    <property type="protein sequence ID" value="SHL40484.1"/>
    <property type="molecule type" value="Genomic_DNA"/>
</dbReference>